<evidence type="ECO:0000256" key="14">
    <source>
        <dbReference type="ARBA" id="ARBA00023257"/>
    </source>
</evidence>
<dbReference type="InterPro" id="IPR043458">
    <property type="entry name" value="GPR158/179"/>
</dbReference>
<evidence type="ECO:0000256" key="18">
    <source>
        <dbReference type="SAM" id="SignalP"/>
    </source>
</evidence>
<feature type="transmembrane region" description="Helical" evidence="17">
    <location>
        <begin position="546"/>
        <end position="569"/>
    </location>
</feature>
<feature type="transmembrane region" description="Helical" evidence="17">
    <location>
        <begin position="464"/>
        <end position="484"/>
    </location>
</feature>
<dbReference type="InterPro" id="IPR017978">
    <property type="entry name" value="GPCR_3_C"/>
</dbReference>
<dbReference type="PANTHER" id="PTHR32546">
    <property type="entry name" value="G-PROTEIN COUPLED RECEPTOR 158-RELATED"/>
    <property type="match status" value="1"/>
</dbReference>
<evidence type="ECO:0000256" key="4">
    <source>
        <dbReference type="ARBA" id="ARBA00022692"/>
    </source>
</evidence>
<evidence type="ECO:0000256" key="10">
    <source>
        <dbReference type="ARBA" id="ARBA00023157"/>
    </source>
</evidence>
<keyword evidence="3" id="KW-1003">Cell membrane</keyword>
<comment type="subcellular location">
    <subcellularLocation>
        <location evidence="1">Cell projection</location>
        <location evidence="1">Neuron projection</location>
    </subcellularLocation>
    <subcellularLocation>
        <location evidence="16">Postsynaptic cell membrane</location>
        <topology evidence="16">Multi-pass membrane protein</topology>
    </subcellularLocation>
</comment>
<comment type="similarity">
    <text evidence="2">Belongs to the G-protein coupled receptor 3 family.</text>
</comment>
<accession>A0A9P0ACC9</accession>
<evidence type="ECO:0000256" key="6">
    <source>
        <dbReference type="ARBA" id="ARBA00022989"/>
    </source>
</evidence>
<evidence type="ECO:0000256" key="9">
    <source>
        <dbReference type="ARBA" id="ARBA00023136"/>
    </source>
</evidence>
<evidence type="ECO:0000256" key="7">
    <source>
        <dbReference type="ARBA" id="ARBA00023018"/>
    </source>
</evidence>
<evidence type="ECO:0000256" key="12">
    <source>
        <dbReference type="ARBA" id="ARBA00023180"/>
    </source>
</evidence>
<dbReference type="EMBL" id="OU963866">
    <property type="protein sequence ID" value="CAH0390136.1"/>
    <property type="molecule type" value="Genomic_DNA"/>
</dbReference>
<dbReference type="Pfam" id="PF00003">
    <property type="entry name" value="7tm_3"/>
    <property type="match status" value="1"/>
</dbReference>
<dbReference type="AlphaFoldDB" id="A0A9P0ACC9"/>
<evidence type="ECO:0000256" key="8">
    <source>
        <dbReference type="ARBA" id="ARBA00023040"/>
    </source>
</evidence>
<keyword evidence="4 17" id="KW-0812">Transmembrane</keyword>
<keyword evidence="11" id="KW-0675">Receptor</keyword>
<feature type="transmembrane region" description="Helical" evidence="17">
    <location>
        <begin position="385"/>
        <end position="405"/>
    </location>
</feature>
<evidence type="ECO:0000313" key="21">
    <source>
        <dbReference type="Proteomes" id="UP001152759"/>
    </source>
</evidence>
<keyword evidence="6 17" id="KW-1133">Transmembrane helix</keyword>
<dbReference type="InterPro" id="IPR054714">
    <property type="entry name" value="GPR158_179_extracellular"/>
</dbReference>
<evidence type="ECO:0000313" key="20">
    <source>
        <dbReference type="EMBL" id="CAH0390136.1"/>
    </source>
</evidence>
<keyword evidence="9 17" id="KW-0472">Membrane</keyword>
<feature type="transmembrane region" description="Helical" evidence="17">
    <location>
        <begin position="353"/>
        <end position="378"/>
    </location>
</feature>
<dbReference type="KEGG" id="btab:109044183"/>
<dbReference type="GO" id="GO:0004930">
    <property type="term" value="F:G protein-coupled receptor activity"/>
    <property type="evidence" value="ECO:0007669"/>
    <property type="project" value="UniProtKB-KW"/>
</dbReference>
<dbReference type="GO" id="GO:0043005">
    <property type="term" value="C:neuron projection"/>
    <property type="evidence" value="ECO:0007669"/>
    <property type="project" value="UniProtKB-SubCell"/>
</dbReference>
<dbReference type="Pfam" id="PF22572">
    <property type="entry name" value="GPR158_179_EC"/>
    <property type="match status" value="1"/>
</dbReference>
<evidence type="ECO:0000256" key="11">
    <source>
        <dbReference type="ARBA" id="ARBA00023170"/>
    </source>
</evidence>
<keyword evidence="12" id="KW-0325">Glycoprotein</keyword>
<sequence>MMEEPRAILVLFLCFIFRSTAEDFLLTSTKDDVEASLRAIRDVNAGSKCESDEHVILSAPISTHPYDTARKKADLFSLILKKGQFSHPNLHTIAESLLISDQHLTATRVLSASANSSETDAVIRDIISWNRFVSERMEVVSNGEDHIGPATRLDGLVPTDREWFDNGLLPGSDYDGVLPLGPLKRRKFMSYTTESFTRGWWTFPYYSCAKRKWLLSYSVLLPSSKQGIREFLSFDVDISDLKLDQCESPFHSTSSEQMNVFLGSHKCHNDTTYCLPHESSQGWMTGSYSCHCKPGFYSLSHQSGFEGVLVEEAWAEYEKNLSQGYRLNFTCKPCAAGCETCRSSDPCLAPYNWPFRITLLSISIFCALFSLCLIGFVYKNRKVKVFKVASPVFLSITLFGCSIMYLEMAAIFPVLDKISCSFTKWLRHFGFCVTYSALLMKTWRVSLTHRVKSAHKVKLTDHQLLQWMVPILLVIIIYLSTWTLNDPPHGVNIRDYRGLLFKQCSYNWWDHSLAAGEVLFLAWGVRVCYNVRNAESLYNEARMISYAIYNIAAVNIFMVSLHLFILPNASPDGKYFLGFIRTQCSTSVTIALIFGPKVMRVMRGQGDQLDNKAKARAVTASFSPNGVGFLPEPTTDPYQENEELKEEIQKLAAQIEFMKIIQMQLNNRHLKPKAGGYFNYSNTAVHLQSPLGKSPPFSKTECSAILQEDKDKAIA</sequence>
<name>A0A9P0ACC9_BEMTA</name>
<keyword evidence="8" id="KW-0297">G-protein coupled receptor</keyword>
<keyword evidence="5 18" id="KW-0732">Signal</keyword>
<keyword evidence="21" id="KW-1185">Reference proteome</keyword>
<evidence type="ECO:0000256" key="15">
    <source>
        <dbReference type="ARBA" id="ARBA00023273"/>
    </source>
</evidence>
<feature type="transmembrane region" description="Helical" evidence="17">
    <location>
        <begin position="508"/>
        <end position="525"/>
    </location>
</feature>
<dbReference type="CDD" id="cd15293">
    <property type="entry name" value="7tmC_GPR158-like"/>
    <property type="match status" value="1"/>
</dbReference>
<keyword evidence="7" id="KW-0770">Synapse</keyword>
<evidence type="ECO:0000256" key="2">
    <source>
        <dbReference type="ARBA" id="ARBA00007242"/>
    </source>
</evidence>
<evidence type="ECO:0000256" key="5">
    <source>
        <dbReference type="ARBA" id="ARBA00022729"/>
    </source>
</evidence>
<dbReference type="Proteomes" id="UP001152759">
    <property type="component" value="Chromosome 5"/>
</dbReference>
<keyword evidence="14" id="KW-0628">Postsynaptic cell membrane</keyword>
<keyword evidence="10" id="KW-1015">Disulfide bond</keyword>
<feature type="transmembrane region" description="Helical" evidence="17">
    <location>
        <begin position="425"/>
        <end position="443"/>
    </location>
</feature>
<protein>
    <recommendedName>
        <fullName evidence="19">G-protein coupled receptors family 3 profile domain-containing protein</fullName>
    </recommendedName>
</protein>
<reference evidence="20" key="1">
    <citation type="submission" date="2021-12" db="EMBL/GenBank/DDBJ databases">
        <authorList>
            <person name="King R."/>
        </authorList>
    </citation>
    <scope>NUCLEOTIDE SEQUENCE</scope>
</reference>
<keyword evidence="15" id="KW-0966">Cell projection</keyword>
<evidence type="ECO:0000256" key="16">
    <source>
        <dbReference type="ARBA" id="ARBA00034104"/>
    </source>
</evidence>
<dbReference type="PROSITE" id="PS50259">
    <property type="entry name" value="G_PROTEIN_RECEP_F3_4"/>
    <property type="match status" value="1"/>
</dbReference>
<evidence type="ECO:0000256" key="17">
    <source>
        <dbReference type="SAM" id="Phobius"/>
    </source>
</evidence>
<feature type="signal peptide" evidence="18">
    <location>
        <begin position="1"/>
        <end position="21"/>
    </location>
</feature>
<evidence type="ECO:0000256" key="1">
    <source>
        <dbReference type="ARBA" id="ARBA00004487"/>
    </source>
</evidence>
<feature type="transmembrane region" description="Helical" evidence="17">
    <location>
        <begin position="575"/>
        <end position="595"/>
    </location>
</feature>
<organism evidence="20 21">
    <name type="scientific">Bemisia tabaci</name>
    <name type="common">Sweetpotato whitefly</name>
    <name type="synonym">Aleurodes tabaci</name>
    <dbReference type="NCBI Taxonomy" id="7038"/>
    <lineage>
        <taxon>Eukaryota</taxon>
        <taxon>Metazoa</taxon>
        <taxon>Ecdysozoa</taxon>
        <taxon>Arthropoda</taxon>
        <taxon>Hexapoda</taxon>
        <taxon>Insecta</taxon>
        <taxon>Pterygota</taxon>
        <taxon>Neoptera</taxon>
        <taxon>Paraneoptera</taxon>
        <taxon>Hemiptera</taxon>
        <taxon>Sternorrhyncha</taxon>
        <taxon>Aleyrodoidea</taxon>
        <taxon>Aleyrodidae</taxon>
        <taxon>Aleyrodinae</taxon>
        <taxon>Bemisia</taxon>
    </lineage>
</organism>
<gene>
    <name evidence="20" type="ORF">BEMITA_LOCUS8886</name>
</gene>
<feature type="domain" description="G-protein coupled receptors family 3 profile" evidence="19">
    <location>
        <begin position="355"/>
        <end position="602"/>
    </location>
</feature>
<evidence type="ECO:0000259" key="19">
    <source>
        <dbReference type="PROSITE" id="PS50259"/>
    </source>
</evidence>
<evidence type="ECO:0000256" key="3">
    <source>
        <dbReference type="ARBA" id="ARBA00022475"/>
    </source>
</evidence>
<proteinExistence type="inferred from homology"/>
<evidence type="ECO:0000256" key="13">
    <source>
        <dbReference type="ARBA" id="ARBA00023224"/>
    </source>
</evidence>
<feature type="chain" id="PRO_5040356959" description="G-protein coupled receptors family 3 profile domain-containing protein" evidence="18">
    <location>
        <begin position="22"/>
        <end position="715"/>
    </location>
</feature>
<keyword evidence="13" id="KW-0807">Transducer</keyword>
<dbReference type="PANTHER" id="PTHR32546:SF16">
    <property type="entry name" value="G-PROTEIN COUPLED RECEPTOR CG31760-RELATED"/>
    <property type="match status" value="1"/>
</dbReference>
<dbReference type="GO" id="GO:0045211">
    <property type="term" value="C:postsynaptic membrane"/>
    <property type="evidence" value="ECO:0007669"/>
    <property type="project" value="UniProtKB-SubCell"/>
</dbReference>